<organism evidence="1 2">
    <name type="scientific">Pelotomaculum propionicicum</name>
    <dbReference type="NCBI Taxonomy" id="258475"/>
    <lineage>
        <taxon>Bacteria</taxon>
        <taxon>Bacillati</taxon>
        <taxon>Bacillota</taxon>
        <taxon>Clostridia</taxon>
        <taxon>Eubacteriales</taxon>
        <taxon>Desulfotomaculaceae</taxon>
        <taxon>Pelotomaculum</taxon>
    </lineage>
</organism>
<proteinExistence type="predicted"/>
<keyword evidence="2" id="KW-1185">Reference proteome</keyword>
<reference evidence="1 2" key="1">
    <citation type="journal article" date="2018" name="Environ. Microbiol.">
        <title>Novel energy conservation strategies and behaviour of Pelotomaculum schinkii driving syntrophic propionate catabolism.</title>
        <authorList>
            <person name="Hidalgo-Ahumada C.A.P."/>
            <person name="Nobu M.K."/>
            <person name="Narihiro T."/>
            <person name="Tamaki H."/>
            <person name="Liu W.T."/>
            <person name="Kamagata Y."/>
            <person name="Stams A.J.M."/>
            <person name="Imachi H."/>
            <person name="Sousa D.Z."/>
        </authorList>
    </citation>
    <scope>NUCLEOTIDE SEQUENCE [LARGE SCALE GENOMIC DNA]</scope>
    <source>
        <strain evidence="1 2">MGP</strain>
    </source>
</reference>
<dbReference type="Proteomes" id="UP000297597">
    <property type="component" value="Unassembled WGS sequence"/>
</dbReference>
<comment type="caution">
    <text evidence="1">The sequence shown here is derived from an EMBL/GenBank/DDBJ whole genome shotgun (WGS) entry which is preliminary data.</text>
</comment>
<sequence>MLSYRTIAGFGAAALAFIALSKISRHYRNRGGESAGYSRKVAGRMEGIIRRRRNINIDLTNDVI</sequence>
<evidence type="ECO:0000313" key="2">
    <source>
        <dbReference type="Proteomes" id="UP000297597"/>
    </source>
</evidence>
<evidence type="ECO:0000313" key="1">
    <source>
        <dbReference type="EMBL" id="TEB10723.1"/>
    </source>
</evidence>
<gene>
    <name evidence="1" type="ORF">Pmgp_02175</name>
</gene>
<accession>A0A4Y7RPE1</accession>
<name>A0A4Y7RPE1_9FIRM</name>
<dbReference type="EMBL" id="QFFZ01000022">
    <property type="protein sequence ID" value="TEB10723.1"/>
    <property type="molecule type" value="Genomic_DNA"/>
</dbReference>
<protein>
    <submittedName>
        <fullName evidence="1">Uncharacterized protein</fullName>
    </submittedName>
</protein>
<dbReference type="RefSeq" id="WP_134214007.1">
    <property type="nucleotide sequence ID" value="NZ_QFFZ01000022.1"/>
</dbReference>
<dbReference type="AlphaFoldDB" id="A0A4Y7RPE1"/>